<evidence type="ECO:0000313" key="3">
    <source>
        <dbReference type="Proteomes" id="UP000423396"/>
    </source>
</evidence>
<dbReference type="RefSeq" id="WP_156007500.1">
    <property type="nucleotide sequence ID" value="NZ_CP045483.1"/>
</dbReference>
<keyword evidence="1" id="KW-1133">Transmembrane helix</keyword>
<organism evidence="2 3">
    <name type="scientific">Stygiolobus azoricus</name>
    <dbReference type="NCBI Taxonomy" id="41675"/>
    <lineage>
        <taxon>Archaea</taxon>
        <taxon>Thermoproteota</taxon>
        <taxon>Thermoprotei</taxon>
        <taxon>Sulfolobales</taxon>
        <taxon>Sulfolobaceae</taxon>
        <taxon>Stygiolobus</taxon>
    </lineage>
</organism>
<evidence type="ECO:0000256" key="1">
    <source>
        <dbReference type="SAM" id="Phobius"/>
    </source>
</evidence>
<feature type="transmembrane region" description="Helical" evidence="1">
    <location>
        <begin position="12"/>
        <end position="30"/>
    </location>
</feature>
<dbReference type="KEGG" id="sazo:D1868_08770"/>
<keyword evidence="1" id="KW-0812">Transmembrane</keyword>
<dbReference type="OrthoDB" id="43595at2157"/>
<reference evidence="2 3" key="1">
    <citation type="submission" date="2019-10" db="EMBL/GenBank/DDBJ databases">
        <title>Genome Sequences from Six Type Strain Members of the Archaeal Family Sulfolobaceae: Acidianus ambivalens, Acidianus infernus, Metallosphaera prunae, Stygiolobus azoricus, Sulfolobus metallicus, and Sulfurisphaera ohwakuensis.</title>
        <authorList>
            <person name="Counts J.A."/>
            <person name="Kelly R.M."/>
        </authorList>
    </citation>
    <scope>NUCLEOTIDE SEQUENCE [LARGE SCALE GENOMIC DNA]</scope>
    <source>
        <strain evidence="2 3">FC6</strain>
    </source>
</reference>
<dbReference type="Proteomes" id="UP000423396">
    <property type="component" value="Chromosome"/>
</dbReference>
<evidence type="ECO:0000313" key="2">
    <source>
        <dbReference type="EMBL" id="QGR20071.1"/>
    </source>
</evidence>
<dbReference type="AlphaFoldDB" id="A0A650CQE6"/>
<protein>
    <submittedName>
        <fullName evidence="2">Uncharacterized protein</fullName>
    </submittedName>
</protein>
<feature type="transmembrane region" description="Helical" evidence="1">
    <location>
        <begin position="122"/>
        <end position="141"/>
    </location>
</feature>
<sequence>MSLSKIIDYYSYVIALTILLIIIALAFGPLAPIDEPTHFPNYDLQIPVGLSFSGFILLMFFIVFAVLFWGSKNIMINSLIDASALSFSIINYLNFYLVYTIWKPEMIILPFFFYIKYSAASPELVLDFGQITLIVFFYRLYRRLKSS</sequence>
<feature type="transmembrane region" description="Helical" evidence="1">
    <location>
        <begin position="50"/>
        <end position="70"/>
    </location>
</feature>
<keyword evidence="1" id="KW-0472">Membrane</keyword>
<dbReference type="EMBL" id="CP045483">
    <property type="protein sequence ID" value="QGR20071.1"/>
    <property type="molecule type" value="Genomic_DNA"/>
</dbReference>
<name>A0A650CQE6_9CREN</name>
<keyword evidence="3" id="KW-1185">Reference proteome</keyword>
<gene>
    <name evidence="2" type="ORF">D1868_08770</name>
</gene>
<dbReference type="GeneID" id="42799158"/>
<accession>A0A650CQE6</accession>
<proteinExistence type="predicted"/>